<dbReference type="PROSITE" id="PS51007">
    <property type="entry name" value="CYTC"/>
    <property type="match status" value="1"/>
</dbReference>
<accession>A0A1R3WY44</accession>
<organism evidence="6 7">
    <name type="scientific">Yoonia rosea</name>
    <dbReference type="NCBI Taxonomy" id="287098"/>
    <lineage>
        <taxon>Bacteria</taxon>
        <taxon>Pseudomonadati</taxon>
        <taxon>Pseudomonadota</taxon>
        <taxon>Alphaproteobacteria</taxon>
        <taxon>Rhodobacterales</taxon>
        <taxon>Paracoccaceae</taxon>
        <taxon>Yoonia</taxon>
    </lineage>
</organism>
<keyword evidence="1 4" id="KW-0349">Heme</keyword>
<gene>
    <name evidence="6" type="ORF">SAMN05421665_1602</name>
</gene>
<evidence type="ECO:0000313" key="6">
    <source>
        <dbReference type="EMBL" id="SIT83122.1"/>
    </source>
</evidence>
<keyword evidence="7" id="KW-1185">Reference proteome</keyword>
<dbReference type="InterPro" id="IPR036909">
    <property type="entry name" value="Cyt_c-like_dom_sf"/>
</dbReference>
<dbReference type="OrthoDB" id="5514238at2"/>
<evidence type="ECO:0000256" key="3">
    <source>
        <dbReference type="ARBA" id="ARBA00023004"/>
    </source>
</evidence>
<dbReference type="PROSITE" id="PS51257">
    <property type="entry name" value="PROKAR_LIPOPROTEIN"/>
    <property type="match status" value="1"/>
</dbReference>
<dbReference type="RefSeq" id="WP_055294513.1">
    <property type="nucleotide sequence ID" value="NZ_FTPR01000001.1"/>
</dbReference>
<dbReference type="Gene3D" id="1.10.760.10">
    <property type="entry name" value="Cytochrome c-like domain"/>
    <property type="match status" value="1"/>
</dbReference>
<dbReference type="AlphaFoldDB" id="A0A1R3WY44"/>
<evidence type="ECO:0000259" key="5">
    <source>
        <dbReference type="PROSITE" id="PS51007"/>
    </source>
</evidence>
<keyword evidence="3 4" id="KW-0408">Iron</keyword>
<dbReference type="EMBL" id="FTPR01000001">
    <property type="protein sequence ID" value="SIT83122.1"/>
    <property type="molecule type" value="Genomic_DNA"/>
</dbReference>
<sequence length="127" mass="13233">MRYVIILLALGLTACVEEPIDGRTAYMENCASCHGADGKGNGPAARGLAVAPPDLTTIAARNGGVFPVNQVMSTIDGLDRGAHFSAAMPEFGAGDLGETVIVEEQGLGTPVPMKLLMLSEYLESIQQ</sequence>
<protein>
    <submittedName>
        <fullName evidence="6">Cytochrome c</fullName>
    </submittedName>
</protein>
<dbReference type="Pfam" id="PF00034">
    <property type="entry name" value="Cytochrom_C"/>
    <property type="match status" value="1"/>
</dbReference>
<dbReference type="STRING" id="287098.SAMN05421665_1602"/>
<reference evidence="7" key="1">
    <citation type="submission" date="2017-01" db="EMBL/GenBank/DDBJ databases">
        <authorList>
            <person name="Varghese N."/>
            <person name="Submissions S."/>
        </authorList>
    </citation>
    <scope>NUCLEOTIDE SEQUENCE [LARGE SCALE GENOMIC DNA]</scope>
    <source>
        <strain evidence="7">DSM 29591</strain>
    </source>
</reference>
<evidence type="ECO:0000256" key="4">
    <source>
        <dbReference type="PROSITE-ProRule" id="PRU00433"/>
    </source>
</evidence>
<dbReference type="InterPro" id="IPR009056">
    <property type="entry name" value="Cyt_c-like_dom"/>
</dbReference>
<evidence type="ECO:0000256" key="2">
    <source>
        <dbReference type="ARBA" id="ARBA00022723"/>
    </source>
</evidence>
<name>A0A1R3WY44_9RHOB</name>
<dbReference type="SUPFAM" id="SSF46626">
    <property type="entry name" value="Cytochrome c"/>
    <property type="match status" value="1"/>
</dbReference>
<evidence type="ECO:0000313" key="7">
    <source>
        <dbReference type="Proteomes" id="UP000186997"/>
    </source>
</evidence>
<dbReference type="GO" id="GO:0046872">
    <property type="term" value="F:metal ion binding"/>
    <property type="evidence" value="ECO:0007669"/>
    <property type="project" value="UniProtKB-KW"/>
</dbReference>
<dbReference type="GO" id="GO:0009055">
    <property type="term" value="F:electron transfer activity"/>
    <property type="evidence" value="ECO:0007669"/>
    <property type="project" value="InterPro"/>
</dbReference>
<keyword evidence="2 4" id="KW-0479">Metal-binding</keyword>
<dbReference type="GO" id="GO:0020037">
    <property type="term" value="F:heme binding"/>
    <property type="evidence" value="ECO:0007669"/>
    <property type="project" value="InterPro"/>
</dbReference>
<evidence type="ECO:0000256" key="1">
    <source>
        <dbReference type="ARBA" id="ARBA00022617"/>
    </source>
</evidence>
<feature type="domain" description="Cytochrome c" evidence="5">
    <location>
        <begin position="17"/>
        <end position="126"/>
    </location>
</feature>
<proteinExistence type="predicted"/>
<dbReference type="Proteomes" id="UP000186997">
    <property type="component" value="Unassembled WGS sequence"/>
</dbReference>